<dbReference type="Proteomes" id="UP000663570">
    <property type="component" value="Chromosome"/>
</dbReference>
<feature type="transmembrane region" description="Helical" evidence="7">
    <location>
        <begin position="40"/>
        <end position="67"/>
    </location>
</feature>
<evidence type="ECO:0000256" key="3">
    <source>
        <dbReference type="ARBA" id="ARBA00022475"/>
    </source>
</evidence>
<keyword evidence="3" id="KW-1003">Cell membrane</keyword>
<dbReference type="PANTHER" id="PTHR30086:SF14">
    <property type="entry name" value="HOMOSERINE_HOMOSERINE LACTONE EFFLUX PROTEIN"/>
    <property type="match status" value="1"/>
</dbReference>
<proteinExistence type="inferred from homology"/>
<dbReference type="EMBL" id="CP071060">
    <property type="protein sequence ID" value="QSI76468.1"/>
    <property type="molecule type" value="Genomic_DNA"/>
</dbReference>
<reference evidence="8 9" key="1">
    <citation type="submission" date="2021-02" db="EMBL/GenBank/DDBJ databases">
        <title>Niveibacterium changnyeongensis HC41.</title>
        <authorList>
            <person name="Kang M."/>
        </authorList>
    </citation>
    <scope>NUCLEOTIDE SEQUENCE [LARGE SCALE GENOMIC DNA]</scope>
    <source>
        <strain evidence="8 9">HC41</strain>
    </source>
</reference>
<organism evidence="8 9">
    <name type="scientific">Niveibacterium microcysteis</name>
    <dbReference type="NCBI Taxonomy" id="2811415"/>
    <lineage>
        <taxon>Bacteria</taxon>
        <taxon>Pseudomonadati</taxon>
        <taxon>Pseudomonadota</taxon>
        <taxon>Betaproteobacteria</taxon>
        <taxon>Rhodocyclales</taxon>
        <taxon>Rhodocyclaceae</taxon>
        <taxon>Niveibacterium</taxon>
    </lineage>
</organism>
<evidence type="ECO:0000256" key="7">
    <source>
        <dbReference type="SAM" id="Phobius"/>
    </source>
</evidence>
<keyword evidence="4 7" id="KW-0812">Transmembrane</keyword>
<evidence type="ECO:0000256" key="6">
    <source>
        <dbReference type="ARBA" id="ARBA00023136"/>
    </source>
</evidence>
<evidence type="ECO:0000256" key="1">
    <source>
        <dbReference type="ARBA" id="ARBA00004651"/>
    </source>
</evidence>
<evidence type="ECO:0000256" key="2">
    <source>
        <dbReference type="ARBA" id="ARBA00007928"/>
    </source>
</evidence>
<evidence type="ECO:0000256" key="5">
    <source>
        <dbReference type="ARBA" id="ARBA00022989"/>
    </source>
</evidence>
<keyword evidence="6 7" id="KW-0472">Membrane</keyword>
<accession>A0ABX7M6W1</accession>
<dbReference type="PIRSF" id="PIRSF006324">
    <property type="entry name" value="LeuE"/>
    <property type="match status" value="1"/>
</dbReference>
<protein>
    <submittedName>
        <fullName evidence="8">LysE family transporter</fullName>
    </submittedName>
</protein>
<evidence type="ECO:0000313" key="9">
    <source>
        <dbReference type="Proteomes" id="UP000663570"/>
    </source>
</evidence>
<comment type="subcellular location">
    <subcellularLocation>
        <location evidence="1">Cell membrane</location>
        <topology evidence="1">Multi-pass membrane protein</topology>
    </subcellularLocation>
</comment>
<feature type="transmembrane region" description="Helical" evidence="7">
    <location>
        <begin position="74"/>
        <end position="93"/>
    </location>
</feature>
<dbReference type="RefSeq" id="WP_172203359.1">
    <property type="nucleotide sequence ID" value="NZ_CP071060.1"/>
</dbReference>
<feature type="transmembrane region" description="Helical" evidence="7">
    <location>
        <begin position="147"/>
        <end position="170"/>
    </location>
</feature>
<name>A0ABX7M6W1_9RHOO</name>
<sequence>MKFETWLAFFAASWLISLSPGAGALSCMTAGLRYGFRRGAWNILGLQAGVGLLVLVVALGLGAILAASNVAFMAIKWFGVAYLIWLGVQQWRAEPKPLVEDAGEVVPAARGALVLRGFLVNASNPKGIIFMLAVLPQFIDPHAPQALQYLICAGTLFFTDAVVMSGYTLLAARVLAALRDPNHIRWTNRFFGSLFVCVGLLLANFKRAA</sequence>
<keyword evidence="9" id="KW-1185">Reference proteome</keyword>
<dbReference type="InterPro" id="IPR001123">
    <property type="entry name" value="LeuE-type"/>
</dbReference>
<feature type="transmembrane region" description="Helical" evidence="7">
    <location>
        <begin position="190"/>
        <end position="205"/>
    </location>
</feature>
<gene>
    <name evidence="8" type="ORF">JY500_18725</name>
</gene>
<keyword evidence="5 7" id="KW-1133">Transmembrane helix</keyword>
<evidence type="ECO:0000256" key="4">
    <source>
        <dbReference type="ARBA" id="ARBA00022692"/>
    </source>
</evidence>
<dbReference type="PANTHER" id="PTHR30086">
    <property type="entry name" value="ARGININE EXPORTER PROTEIN ARGO"/>
    <property type="match status" value="1"/>
</dbReference>
<dbReference type="Pfam" id="PF01810">
    <property type="entry name" value="LysE"/>
    <property type="match status" value="1"/>
</dbReference>
<dbReference type="PROSITE" id="PS51257">
    <property type="entry name" value="PROKAR_LIPOPROTEIN"/>
    <property type="match status" value="1"/>
</dbReference>
<evidence type="ECO:0000313" key="8">
    <source>
        <dbReference type="EMBL" id="QSI76468.1"/>
    </source>
</evidence>
<comment type="similarity">
    <text evidence="2">Belongs to the Rht family.</text>
</comment>